<evidence type="ECO:0000313" key="3">
    <source>
        <dbReference type="Proteomes" id="UP000054279"/>
    </source>
</evidence>
<proteinExistence type="predicted"/>
<gene>
    <name evidence="2" type="ORF">M422DRAFT_35522</name>
</gene>
<name>A0A0C9TT42_SPHS4</name>
<keyword evidence="3" id="KW-1185">Reference proteome</keyword>
<feature type="region of interest" description="Disordered" evidence="1">
    <location>
        <begin position="124"/>
        <end position="157"/>
    </location>
</feature>
<dbReference type="EMBL" id="KN837213">
    <property type="protein sequence ID" value="KIJ33418.1"/>
    <property type="molecule type" value="Genomic_DNA"/>
</dbReference>
<feature type="region of interest" description="Disordered" evidence="1">
    <location>
        <begin position="1"/>
        <end position="53"/>
    </location>
</feature>
<dbReference type="AlphaFoldDB" id="A0A0C9TT42"/>
<feature type="compositionally biased region" description="Acidic residues" evidence="1">
    <location>
        <begin position="15"/>
        <end position="29"/>
    </location>
</feature>
<sequence>MVAKDIEEGRNGSEPDAEEEAQAAEEVQTEEAQGVPSRQGGKKKKQARKASVHYSNLPPHNAYYFWNIYGGQVKDLATLHGENIKRVSAGWKRWAEEMIVQDVIGLSGPQWDEDPTVFTTGGAAGLGQGEDIPMDHTEGSPISTQDAQEPARDFGGA</sequence>
<dbReference type="Proteomes" id="UP000054279">
    <property type="component" value="Unassembled WGS sequence"/>
</dbReference>
<feature type="compositionally biased region" description="Low complexity" evidence="1">
    <location>
        <begin position="30"/>
        <end position="39"/>
    </location>
</feature>
<organism evidence="2 3">
    <name type="scientific">Sphaerobolus stellatus (strain SS14)</name>
    <dbReference type="NCBI Taxonomy" id="990650"/>
    <lineage>
        <taxon>Eukaryota</taxon>
        <taxon>Fungi</taxon>
        <taxon>Dikarya</taxon>
        <taxon>Basidiomycota</taxon>
        <taxon>Agaricomycotina</taxon>
        <taxon>Agaricomycetes</taxon>
        <taxon>Phallomycetidae</taxon>
        <taxon>Geastrales</taxon>
        <taxon>Sphaerobolaceae</taxon>
        <taxon>Sphaerobolus</taxon>
    </lineage>
</organism>
<evidence type="ECO:0000256" key="1">
    <source>
        <dbReference type="SAM" id="MobiDB-lite"/>
    </source>
</evidence>
<dbReference type="HOGENOM" id="CLU_1679052_0_0_1"/>
<feature type="compositionally biased region" description="Basic and acidic residues" evidence="1">
    <location>
        <begin position="1"/>
        <end position="13"/>
    </location>
</feature>
<feature type="compositionally biased region" description="Basic residues" evidence="1">
    <location>
        <begin position="40"/>
        <end position="51"/>
    </location>
</feature>
<protein>
    <submittedName>
        <fullName evidence="2">Uncharacterized protein</fullName>
    </submittedName>
</protein>
<accession>A0A0C9TT42</accession>
<evidence type="ECO:0000313" key="2">
    <source>
        <dbReference type="EMBL" id="KIJ33418.1"/>
    </source>
</evidence>
<reference evidence="2 3" key="1">
    <citation type="submission" date="2014-06" db="EMBL/GenBank/DDBJ databases">
        <title>Evolutionary Origins and Diversification of the Mycorrhizal Mutualists.</title>
        <authorList>
            <consortium name="DOE Joint Genome Institute"/>
            <consortium name="Mycorrhizal Genomics Consortium"/>
            <person name="Kohler A."/>
            <person name="Kuo A."/>
            <person name="Nagy L.G."/>
            <person name="Floudas D."/>
            <person name="Copeland A."/>
            <person name="Barry K.W."/>
            <person name="Cichocki N."/>
            <person name="Veneault-Fourrey C."/>
            <person name="LaButti K."/>
            <person name="Lindquist E.A."/>
            <person name="Lipzen A."/>
            <person name="Lundell T."/>
            <person name="Morin E."/>
            <person name="Murat C."/>
            <person name="Riley R."/>
            <person name="Ohm R."/>
            <person name="Sun H."/>
            <person name="Tunlid A."/>
            <person name="Henrissat B."/>
            <person name="Grigoriev I.V."/>
            <person name="Hibbett D.S."/>
            <person name="Martin F."/>
        </authorList>
    </citation>
    <scope>NUCLEOTIDE SEQUENCE [LARGE SCALE GENOMIC DNA]</scope>
    <source>
        <strain evidence="2 3">SS14</strain>
    </source>
</reference>